<sequence length="652" mass="72167">MSTLETIPLEEVGSVSGSRAIESEGSDDSSRLPFGWEKFVHLNGGIYYTYDDGRLLTTDDIHVKPTLGEVLKVYTSAEACFHRAKRCDPAHPEAAIPDLEMSVMHVDGVLQIRFASWKRGESYDYIGNEFVRKNRSSFWEHVARFPMHRRKFQTFMETEFLGALAFGANERILEIKATTFPFEDAQIERLIRIYRDLRGPANFLPGHLIPALCHHVARVMIIIEASRERYKYGTREARIYRDVAIPPPTWKVRIWDFVLGIILCGTHKNYRVRLEATIPKGAVALPEFHSNLVATVLVSVTVGFLAVPITPLQRSAAMVSSLCAMTSIVTGLHHVWQHREKTEIESADASKYLRFFQFGPRTGPNAPETPDFTLTACLLALPLATLQWSVLSFTLAISAFAFQSTTAKEGRILLSVLIGVLGIAAGAVFLFFWRIWAPRLYKEMEEGFNPNLAQEPELPWFARWINKVQGRKWGEGDGFLVAASNGESPLVVVPDPQPLPPVVPTSMPVPLPADSNADSPLMVVPSPHPLPPAAPIAMPSPIPAANNSESPRVNPRHFPPAMPTSMSVPMPSASSDESSLAEVPNPQRLPPVMPTSMPVTISPTSNVESSLPSPRPPASLAGRPYLHARDASRRTSDRGNLCFIADHFAIRP</sequence>
<keyword evidence="2" id="KW-0472">Membrane</keyword>
<evidence type="ECO:0000313" key="4">
    <source>
        <dbReference type="Proteomes" id="UP000623467"/>
    </source>
</evidence>
<gene>
    <name evidence="3" type="ORF">MSAN_00464900</name>
</gene>
<dbReference type="Proteomes" id="UP000623467">
    <property type="component" value="Unassembled WGS sequence"/>
</dbReference>
<reference evidence="3" key="1">
    <citation type="submission" date="2020-05" db="EMBL/GenBank/DDBJ databases">
        <title>Mycena genomes resolve the evolution of fungal bioluminescence.</title>
        <authorList>
            <person name="Tsai I.J."/>
        </authorList>
    </citation>
    <scope>NUCLEOTIDE SEQUENCE</scope>
    <source>
        <strain evidence="3">160909Yilan</strain>
    </source>
</reference>
<protein>
    <recommendedName>
        <fullName evidence="5">WW domain-containing protein</fullName>
    </recommendedName>
</protein>
<feature type="compositionally biased region" description="Polar residues" evidence="1">
    <location>
        <begin position="564"/>
        <end position="578"/>
    </location>
</feature>
<accession>A0A8H6ZAZ7</accession>
<keyword evidence="2" id="KW-0812">Transmembrane</keyword>
<dbReference type="EMBL" id="JACAZH010000002">
    <property type="protein sequence ID" value="KAF7375753.1"/>
    <property type="molecule type" value="Genomic_DNA"/>
</dbReference>
<evidence type="ECO:0000256" key="2">
    <source>
        <dbReference type="SAM" id="Phobius"/>
    </source>
</evidence>
<feature type="transmembrane region" description="Helical" evidence="2">
    <location>
        <begin position="412"/>
        <end position="436"/>
    </location>
</feature>
<dbReference type="AlphaFoldDB" id="A0A8H6ZAZ7"/>
<keyword evidence="2" id="KW-1133">Transmembrane helix</keyword>
<name>A0A8H6ZAZ7_9AGAR</name>
<evidence type="ECO:0000313" key="3">
    <source>
        <dbReference type="EMBL" id="KAF7375753.1"/>
    </source>
</evidence>
<comment type="caution">
    <text evidence="3">The sequence shown here is derived from an EMBL/GenBank/DDBJ whole genome shotgun (WGS) entry which is preliminary data.</text>
</comment>
<organism evidence="3 4">
    <name type="scientific">Mycena sanguinolenta</name>
    <dbReference type="NCBI Taxonomy" id="230812"/>
    <lineage>
        <taxon>Eukaryota</taxon>
        <taxon>Fungi</taxon>
        <taxon>Dikarya</taxon>
        <taxon>Basidiomycota</taxon>
        <taxon>Agaricomycotina</taxon>
        <taxon>Agaricomycetes</taxon>
        <taxon>Agaricomycetidae</taxon>
        <taxon>Agaricales</taxon>
        <taxon>Marasmiineae</taxon>
        <taxon>Mycenaceae</taxon>
        <taxon>Mycena</taxon>
    </lineage>
</organism>
<keyword evidence="4" id="KW-1185">Reference proteome</keyword>
<evidence type="ECO:0008006" key="5">
    <source>
        <dbReference type="Google" id="ProtNLM"/>
    </source>
</evidence>
<dbReference type="OrthoDB" id="3166422at2759"/>
<feature type="transmembrane region" description="Helical" evidence="2">
    <location>
        <begin position="372"/>
        <end position="400"/>
    </location>
</feature>
<proteinExistence type="predicted"/>
<evidence type="ECO:0000256" key="1">
    <source>
        <dbReference type="SAM" id="MobiDB-lite"/>
    </source>
</evidence>
<feature type="compositionally biased region" description="Polar residues" evidence="1">
    <location>
        <begin position="597"/>
        <end position="608"/>
    </location>
</feature>
<feature type="region of interest" description="Disordered" evidence="1">
    <location>
        <begin position="540"/>
        <end position="622"/>
    </location>
</feature>